<dbReference type="KEGG" id="tpol:Mal48_24620"/>
<dbReference type="RefSeq" id="WP_145199156.1">
    <property type="nucleotide sequence ID" value="NZ_CP036267.1"/>
</dbReference>
<dbReference type="Pfam" id="PF07596">
    <property type="entry name" value="SBP_bac_10"/>
    <property type="match status" value="1"/>
</dbReference>
<keyword evidence="1" id="KW-0472">Membrane</keyword>
<keyword evidence="4" id="KW-1185">Reference proteome</keyword>
<dbReference type="AlphaFoldDB" id="A0A517QNK6"/>
<dbReference type="InterPro" id="IPR027558">
    <property type="entry name" value="Pre_pil_HX9DG_C"/>
</dbReference>
<evidence type="ECO:0000259" key="2">
    <source>
        <dbReference type="Pfam" id="PF07596"/>
    </source>
</evidence>
<accession>A0A517QNK6</accession>
<feature type="domain" description="DUF1559" evidence="2">
    <location>
        <begin position="36"/>
        <end position="321"/>
    </location>
</feature>
<proteinExistence type="predicted"/>
<evidence type="ECO:0000256" key="1">
    <source>
        <dbReference type="SAM" id="Phobius"/>
    </source>
</evidence>
<dbReference type="OrthoDB" id="254858at2"/>
<feature type="transmembrane region" description="Helical" evidence="1">
    <location>
        <begin position="12"/>
        <end position="35"/>
    </location>
</feature>
<organism evidence="3 4">
    <name type="scientific">Thalassoglobus polymorphus</name>
    <dbReference type="NCBI Taxonomy" id="2527994"/>
    <lineage>
        <taxon>Bacteria</taxon>
        <taxon>Pseudomonadati</taxon>
        <taxon>Planctomycetota</taxon>
        <taxon>Planctomycetia</taxon>
        <taxon>Planctomycetales</taxon>
        <taxon>Planctomycetaceae</taxon>
        <taxon>Thalassoglobus</taxon>
    </lineage>
</organism>
<evidence type="ECO:0000313" key="3">
    <source>
        <dbReference type="EMBL" id="QDT33209.1"/>
    </source>
</evidence>
<name>A0A517QNK6_9PLAN</name>
<reference evidence="3 4" key="1">
    <citation type="submission" date="2019-02" db="EMBL/GenBank/DDBJ databases">
        <title>Deep-cultivation of Planctomycetes and their phenomic and genomic characterization uncovers novel biology.</title>
        <authorList>
            <person name="Wiegand S."/>
            <person name="Jogler M."/>
            <person name="Boedeker C."/>
            <person name="Pinto D."/>
            <person name="Vollmers J."/>
            <person name="Rivas-Marin E."/>
            <person name="Kohn T."/>
            <person name="Peeters S.H."/>
            <person name="Heuer A."/>
            <person name="Rast P."/>
            <person name="Oberbeckmann S."/>
            <person name="Bunk B."/>
            <person name="Jeske O."/>
            <person name="Meyerdierks A."/>
            <person name="Storesund J.E."/>
            <person name="Kallscheuer N."/>
            <person name="Luecker S."/>
            <person name="Lage O.M."/>
            <person name="Pohl T."/>
            <person name="Merkel B.J."/>
            <person name="Hornburger P."/>
            <person name="Mueller R.-W."/>
            <person name="Bruemmer F."/>
            <person name="Labrenz M."/>
            <person name="Spormann A.M."/>
            <person name="Op den Camp H."/>
            <person name="Overmann J."/>
            <person name="Amann R."/>
            <person name="Jetten M.S.M."/>
            <person name="Mascher T."/>
            <person name="Medema M.H."/>
            <person name="Devos D.P."/>
            <person name="Kaster A.-K."/>
            <person name="Ovreas L."/>
            <person name="Rohde M."/>
            <person name="Galperin M.Y."/>
            <person name="Jogler C."/>
        </authorList>
    </citation>
    <scope>NUCLEOTIDE SEQUENCE [LARGE SCALE GENOMIC DNA]</scope>
    <source>
        <strain evidence="3 4">Mal48</strain>
    </source>
</reference>
<dbReference type="NCBIfam" id="TIGR02532">
    <property type="entry name" value="IV_pilin_GFxxxE"/>
    <property type="match status" value="1"/>
</dbReference>
<dbReference type="NCBIfam" id="TIGR04294">
    <property type="entry name" value="pre_pil_HX9DG"/>
    <property type="match status" value="1"/>
</dbReference>
<dbReference type="Gene3D" id="3.30.700.10">
    <property type="entry name" value="Glycoprotein, Type 4 Pilin"/>
    <property type="match status" value="1"/>
</dbReference>
<dbReference type="PANTHER" id="PTHR30093">
    <property type="entry name" value="GENERAL SECRETION PATHWAY PROTEIN G"/>
    <property type="match status" value="1"/>
</dbReference>
<dbReference type="PANTHER" id="PTHR30093:SF2">
    <property type="entry name" value="TYPE II SECRETION SYSTEM PROTEIN H"/>
    <property type="match status" value="1"/>
</dbReference>
<dbReference type="SUPFAM" id="SSF54523">
    <property type="entry name" value="Pili subunits"/>
    <property type="match status" value="1"/>
</dbReference>
<dbReference type="InterPro" id="IPR012902">
    <property type="entry name" value="N_methyl_site"/>
</dbReference>
<dbReference type="EMBL" id="CP036267">
    <property type="protein sequence ID" value="QDT33209.1"/>
    <property type="molecule type" value="Genomic_DNA"/>
</dbReference>
<gene>
    <name evidence="3" type="primary">xcpT_20</name>
    <name evidence="3" type="ORF">Mal48_24620</name>
</gene>
<dbReference type="PROSITE" id="PS00409">
    <property type="entry name" value="PROKAR_NTER_METHYL"/>
    <property type="match status" value="1"/>
</dbReference>
<dbReference type="Proteomes" id="UP000315724">
    <property type="component" value="Chromosome"/>
</dbReference>
<dbReference type="InterPro" id="IPR045584">
    <property type="entry name" value="Pilin-like"/>
</dbReference>
<dbReference type="Pfam" id="PF07963">
    <property type="entry name" value="N_methyl"/>
    <property type="match status" value="1"/>
</dbReference>
<keyword evidence="1" id="KW-1133">Transmembrane helix</keyword>
<sequence length="339" mass="36420">MFVPQRSKRRGFTLIELLVVIAIIAILVALLLPAVQQAREAARRTQCKNHLKQLGLALHNYIDANRYLPPGAAVNLSVSSTGSNGSWGVHGRILPYLEQGSLYNGVDLTTAWDFQTAISGVKVPVFACPSDPKSDVARDPGGGKVTLYPTSYGFSYGTWFVFDPATGRGGDGLFYPNAKLSFRDAVDGSTNTMLAAEVKAWTPYQRNGGPSQTTVPDSIAEAEAIVASGGQFKNTGHTEWPDGRVHHTGVTTALPPNSKVRFSTGGVEYEETDYNSWQEGLDGGAGSPSYAIITSRSYHVGMVNVLMFDGSVRALSENLDRGTWRALGTRNGGEIVGEF</sequence>
<dbReference type="InterPro" id="IPR011453">
    <property type="entry name" value="DUF1559"/>
</dbReference>
<evidence type="ECO:0000313" key="4">
    <source>
        <dbReference type="Proteomes" id="UP000315724"/>
    </source>
</evidence>
<protein>
    <submittedName>
        <fullName evidence="3">Type II secretion system protein G</fullName>
    </submittedName>
</protein>
<keyword evidence="1" id="KW-0812">Transmembrane</keyword>